<comment type="similarity">
    <text evidence="2">Belongs to the DsbB family. BdbC subfamily.</text>
</comment>
<keyword evidence="11" id="KW-0676">Redox-active center</keyword>
<evidence type="ECO:0000256" key="1">
    <source>
        <dbReference type="ARBA" id="ARBA00004141"/>
    </source>
</evidence>
<keyword evidence="5" id="KW-0249">Electron transport</keyword>
<dbReference type="PANTHER" id="PTHR43469:SF1">
    <property type="entry name" value="SPBETA PROPHAGE-DERIVED DISULFIDE BOND FORMATION PROTEIN B"/>
    <property type="match status" value="1"/>
</dbReference>
<keyword evidence="4 12" id="KW-0812">Transmembrane</keyword>
<evidence type="ECO:0000256" key="6">
    <source>
        <dbReference type="ARBA" id="ARBA00022989"/>
    </source>
</evidence>
<feature type="transmembrane region" description="Helical" evidence="12">
    <location>
        <begin position="62"/>
        <end position="85"/>
    </location>
</feature>
<keyword evidence="7" id="KW-0560">Oxidoreductase</keyword>
<evidence type="ECO:0000256" key="11">
    <source>
        <dbReference type="ARBA" id="ARBA00023284"/>
    </source>
</evidence>
<reference evidence="13 14" key="1">
    <citation type="journal article" date="2016" name="Nat. Commun.">
        <title>Thousands of microbial genomes shed light on interconnected biogeochemical processes in an aquifer system.</title>
        <authorList>
            <person name="Anantharaman K."/>
            <person name="Brown C.T."/>
            <person name="Hug L.A."/>
            <person name="Sharon I."/>
            <person name="Castelle C.J."/>
            <person name="Probst A.J."/>
            <person name="Thomas B.C."/>
            <person name="Singh A."/>
            <person name="Wilkins M.J."/>
            <person name="Karaoz U."/>
            <person name="Brodie E.L."/>
            <person name="Williams K.H."/>
            <person name="Hubbard S.S."/>
            <person name="Banfield J.F."/>
        </authorList>
    </citation>
    <scope>NUCLEOTIDE SEQUENCE [LARGE SCALE GENOMIC DNA]</scope>
</reference>
<feature type="transmembrane region" description="Helical" evidence="12">
    <location>
        <begin position="36"/>
        <end position="55"/>
    </location>
</feature>
<keyword evidence="3" id="KW-0813">Transport</keyword>
<dbReference type="InterPro" id="IPR003752">
    <property type="entry name" value="DiS_bond_form_DsbB/BdbC"/>
</dbReference>
<feature type="transmembrane region" description="Helical" evidence="12">
    <location>
        <begin position="105"/>
        <end position="130"/>
    </location>
</feature>
<keyword evidence="6 12" id="KW-1133">Transmembrane helix</keyword>
<keyword evidence="8 12" id="KW-0472">Membrane</keyword>
<evidence type="ECO:0000313" key="13">
    <source>
        <dbReference type="EMBL" id="OGE98506.1"/>
    </source>
</evidence>
<comment type="subcellular location">
    <subcellularLocation>
        <location evidence="1">Membrane</location>
        <topology evidence="1">Multi-pass membrane protein</topology>
    </subcellularLocation>
</comment>
<accession>A0A1F5Q8Q2</accession>
<evidence type="ECO:0000256" key="4">
    <source>
        <dbReference type="ARBA" id="ARBA00022692"/>
    </source>
</evidence>
<evidence type="ECO:0000256" key="3">
    <source>
        <dbReference type="ARBA" id="ARBA00022448"/>
    </source>
</evidence>
<evidence type="ECO:0008006" key="15">
    <source>
        <dbReference type="Google" id="ProtNLM"/>
    </source>
</evidence>
<dbReference type="Proteomes" id="UP000177235">
    <property type="component" value="Unassembled WGS sequence"/>
</dbReference>
<evidence type="ECO:0000256" key="12">
    <source>
        <dbReference type="SAM" id="Phobius"/>
    </source>
</evidence>
<name>A0A1F5Q8Q2_9BACT</name>
<protein>
    <recommendedName>
        <fullName evidence="15">2-oxoglutarate dehydrogenase</fullName>
    </recommendedName>
</protein>
<dbReference type="GO" id="GO:0015035">
    <property type="term" value="F:protein-disulfide reductase activity"/>
    <property type="evidence" value="ECO:0007669"/>
    <property type="project" value="InterPro"/>
</dbReference>
<dbReference type="SUPFAM" id="SSF158442">
    <property type="entry name" value="DsbB-like"/>
    <property type="match status" value="1"/>
</dbReference>
<evidence type="ECO:0000256" key="2">
    <source>
        <dbReference type="ARBA" id="ARBA00007602"/>
    </source>
</evidence>
<evidence type="ECO:0000256" key="7">
    <source>
        <dbReference type="ARBA" id="ARBA00023002"/>
    </source>
</evidence>
<gene>
    <name evidence="13" type="ORF">A3J05_03350</name>
</gene>
<sequence>MKQNILYIALALAICATLASLYASEALGWEPCVLCWYQRIFMYPLVVILAAGTLRKTRDLEYFVLPLSLMGLALSLYHSLLQYGIIPEQFSPCTSGISCTIPYHIAFNFLTIPLLSFITFAAITVCILIYRKAQT</sequence>
<evidence type="ECO:0000256" key="10">
    <source>
        <dbReference type="ARBA" id="ARBA00023186"/>
    </source>
</evidence>
<dbReference type="AlphaFoldDB" id="A0A1F5Q8Q2"/>
<evidence type="ECO:0000313" key="14">
    <source>
        <dbReference type="Proteomes" id="UP000177235"/>
    </source>
</evidence>
<dbReference type="GO" id="GO:0016020">
    <property type="term" value="C:membrane"/>
    <property type="evidence" value="ECO:0007669"/>
    <property type="project" value="UniProtKB-SubCell"/>
</dbReference>
<evidence type="ECO:0000256" key="9">
    <source>
        <dbReference type="ARBA" id="ARBA00023157"/>
    </source>
</evidence>
<dbReference type="PIRSF" id="PIRSF036659">
    <property type="entry name" value="BdbC"/>
    <property type="match status" value="1"/>
</dbReference>
<dbReference type="InterPro" id="IPR023380">
    <property type="entry name" value="DsbB-like_sf"/>
</dbReference>
<comment type="caution">
    <text evidence="13">The sequence shown here is derived from an EMBL/GenBank/DDBJ whole genome shotgun (WGS) entry which is preliminary data.</text>
</comment>
<evidence type="ECO:0000256" key="5">
    <source>
        <dbReference type="ARBA" id="ARBA00022982"/>
    </source>
</evidence>
<keyword evidence="9" id="KW-1015">Disulfide bond</keyword>
<dbReference type="GO" id="GO:0006457">
    <property type="term" value="P:protein folding"/>
    <property type="evidence" value="ECO:0007669"/>
    <property type="project" value="InterPro"/>
</dbReference>
<dbReference type="Gene3D" id="1.20.1550.10">
    <property type="entry name" value="DsbB-like"/>
    <property type="match status" value="1"/>
</dbReference>
<dbReference type="PANTHER" id="PTHR43469">
    <property type="entry name" value="DISULFIDE FORMATION PROTEIN-RELATED"/>
    <property type="match status" value="1"/>
</dbReference>
<keyword evidence="10" id="KW-0143">Chaperone</keyword>
<dbReference type="InterPro" id="IPR012187">
    <property type="entry name" value="Disulphide_bond_form_BdbC"/>
</dbReference>
<dbReference type="Pfam" id="PF02600">
    <property type="entry name" value="DsbB"/>
    <property type="match status" value="1"/>
</dbReference>
<proteinExistence type="inferred from homology"/>
<dbReference type="EMBL" id="MFFF01000031">
    <property type="protein sequence ID" value="OGE98506.1"/>
    <property type="molecule type" value="Genomic_DNA"/>
</dbReference>
<organism evidence="13 14">
    <name type="scientific">Candidatus Doudnabacteria bacterium RIFCSPLOWO2_02_FULL_48_13</name>
    <dbReference type="NCBI Taxonomy" id="1817845"/>
    <lineage>
        <taxon>Bacteria</taxon>
        <taxon>Candidatus Doudnaibacteriota</taxon>
    </lineage>
</organism>
<evidence type="ECO:0000256" key="8">
    <source>
        <dbReference type="ARBA" id="ARBA00023136"/>
    </source>
</evidence>